<keyword evidence="2" id="KW-1133">Transmembrane helix</keyword>
<dbReference type="InterPro" id="IPR000742">
    <property type="entry name" value="EGF"/>
</dbReference>
<evidence type="ECO:0000313" key="5">
    <source>
        <dbReference type="Proteomes" id="UP000596742"/>
    </source>
</evidence>
<feature type="domain" description="EGF-like" evidence="3">
    <location>
        <begin position="187"/>
        <end position="198"/>
    </location>
</feature>
<name>A0A8B6BWV9_MYTGA</name>
<proteinExistence type="predicted"/>
<accession>A0A8B6BWV9</accession>
<keyword evidence="2" id="KW-0472">Membrane</keyword>
<evidence type="ECO:0000256" key="1">
    <source>
        <dbReference type="SAM" id="MobiDB-lite"/>
    </source>
</evidence>
<gene>
    <name evidence="4" type="ORF">MGAL_10B088544</name>
</gene>
<feature type="region of interest" description="Disordered" evidence="1">
    <location>
        <begin position="1"/>
        <end position="22"/>
    </location>
</feature>
<dbReference type="AlphaFoldDB" id="A0A8B6BWV9"/>
<sequence>MESEHYDMDKTDSELQPMGDSPRTVRCRGKVEKWLPCVGVLMLIVDIALLIALLIHQKSDISPQASNNGLTSAQSSNKTTKQIEDYNCIYHTRPEFLESIPDDIDHLCKPQLVEEGTKKDWFPCPNTALFLPAYCMCDAKSQCINSSKDQYRKFNCTTCRDEMHCPCQNNGKCENCPSRGHPRENKCICPHGTLGKYCTKINKRKCKPASESDMFASYARCNNSNNNSCLVEFGKNTFKCDLSELLEHQRNCSDIDVIHGRNAFQVDKENPEKQKTSVMFPAKAILIVCIILTVGVLVIILLYIWLRRNAS</sequence>
<dbReference type="Proteomes" id="UP000596742">
    <property type="component" value="Unassembled WGS sequence"/>
</dbReference>
<feature type="transmembrane region" description="Helical" evidence="2">
    <location>
        <begin position="34"/>
        <end position="55"/>
    </location>
</feature>
<organism evidence="4 5">
    <name type="scientific">Mytilus galloprovincialis</name>
    <name type="common">Mediterranean mussel</name>
    <dbReference type="NCBI Taxonomy" id="29158"/>
    <lineage>
        <taxon>Eukaryota</taxon>
        <taxon>Metazoa</taxon>
        <taxon>Spiralia</taxon>
        <taxon>Lophotrochozoa</taxon>
        <taxon>Mollusca</taxon>
        <taxon>Bivalvia</taxon>
        <taxon>Autobranchia</taxon>
        <taxon>Pteriomorphia</taxon>
        <taxon>Mytilida</taxon>
        <taxon>Mytiloidea</taxon>
        <taxon>Mytilidae</taxon>
        <taxon>Mytilinae</taxon>
        <taxon>Mytilus</taxon>
    </lineage>
</organism>
<feature type="compositionally biased region" description="Basic and acidic residues" evidence="1">
    <location>
        <begin position="1"/>
        <end position="13"/>
    </location>
</feature>
<dbReference type="OrthoDB" id="6099127at2759"/>
<comment type="caution">
    <text evidence="4">The sequence shown here is derived from an EMBL/GenBank/DDBJ whole genome shotgun (WGS) entry which is preliminary data.</text>
</comment>
<evidence type="ECO:0000313" key="4">
    <source>
        <dbReference type="EMBL" id="VDH96781.1"/>
    </source>
</evidence>
<evidence type="ECO:0000259" key="3">
    <source>
        <dbReference type="PROSITE" id="PS00022"/>
    </source>
</evidence>
<keyword evidence="2" id="KW-0812">Transmembrane</keyword>
<evidence type="ECO:0000256" key="2">
    <source>
        <dbReference type="SAM" id="Phobius"/>
    </source>
</evidence>
<keyword evidence="5" id="KW-1185">Reference proteome</keyword>
<reference evidence="4" key="1">
    <citation type="submission" date="2018-11" db="EMBL/GenBank/DDBJ databases">
        <authorList>
            <person name="Alioto T."/>
            <person name="Alioto T."/>
        </authorList>
    </citation>
    <scope>NUCLEOTIDE SEQUENCE</scope>
</reference>
<protein>
    <recommendedName>
        <fullName evidence="3">EGF-like domain-containing protein</fullName>
    </recommendedName>
</protein>
<feature type="transmembrane region" description="Helical" evidence="2">
    <location>
        <begin position="284"/>
        <end position="306"/>
    </location>
</feature>
<dbReference type="EMBL" id="UYJE01000814">
    <property type="protein sequence ID" value="VDH96781.1"/>
    <property type="molecule type" value="Genomic_DNA"/>
</dbReference>
<dbReference type="PROSITE" id="PS00022">
    <property type="entry name" value="EGF_1"/>
    <property type="match status" value="1"/>
</dbReference>